<comment type="similarity">
    <text evidence="1">Belongs to the AAA ATPase family.</text>
</comment>
<dbReference type="PANTHER" id="PTHR23073">
    <property type="entry name" value="26S PROTEASOME REGULATORY SUBUNIT"/>
    <property type="match status" value="1"/>
</dbReference>
<dbReference type="Pfam" id="PF00004">
    <property type="entry name" value="AAA"/>
    <property type="match status" value="2"/>
</dbReference>
<dbReference type="InterPro" id="IPR003593">
    <property type="entry name" value="AAA+_ATPase"/>
</dbReference>
<comment type="caution">
    <text evidence="5">The sequence shown here is derived from an EMBL/GenBank/DDBJ whole genome shotgun (WGS) entry which is preliminary data.</text>
</comment>
<proteinExistence type="inferred from homology"/>
<dbReference type="InterPro" id="IPR050221">
    <property type="entry name" value="26S_Proteasome_ATPase"/>
</dbReference>
<name>A0ABV7ITY2_9SPHN</name>
<evidence type="ECO:0000256" key="1">
    <source>
        <dbReference type="ARBA" id="ARBA00006914"/>
    </source>
</evidence>
<dbReference type="InterPro" id="IPR003959">
    <property type="entry name" value="ATPase_AAA_core"/>
</dbReference>
<evidence type="ECO:0000313" key="6">
    <source>
        <dbReference type="Proteomes" id="UP001595604"/>
    </source>
</evidence>
<gene>
    <name evidence="5" type="ORF">ACFOD9_12235</name>
</gene>
<sequence>MVPCIAVPPYDRISRSCGLPADLFRRNGVAGMADERKRRQFFWAERGVALSFGELGQGSEGWAEREVLLVALRRLIAQCRQEGSFGMAKALFHFLRNNARSLALDLPAQAAEVEDFDELPRAERRAVLAAMAEALPAAQDGPASPLDRRVDFLMRTMALEVPDGAILGLMARRSIYHIWQKLAEQIAKAEGMCNVPAVSLMLGISEADAYRAHSSNGNLILRGLAEEDGNNNGISLHLHDFIVEFLRSDAVTEADMLARLLPVAPATPLRDEDFAHMRDDLDRARRLVGKALTTGARVNLFLYGPPGTGKTEFARLVTNSLGATTVSVGEADDVGSEPTRAERIAHLRLCRRLLARPAATVLLIDEADDLFTFGIEKRGSKLWLNRFVEEGSGPHVWIVNDPAMLGEPVVRRMDMAIGFELPHTAARRDIARRMVERAGDALALADEDAGRLADDLAGLGASPAIISAALRSGEMLGETAGGVVTLARDLALASGRLAQGGREVVGAAFDPALSAADCDLADLAARLTASPRPWSLLLSGPPGTGKSAFARHLAERAGIDVIAVSGSDLLRPYVGETEEQIAHLFARAERRGALLLVDEADSFLFARDMALRSWEVSMVNEMLRQMERGRIRFVATTNRAPALDHAAARRFTLRVDFAPLDAERARALHAATFGRPAPSALDRIGGLTPGDFAQARQRAEVLGVDDPTLLVRWLAETVAARDGRRAKLGF</sequence>
<evidence type="ECO:0000313" key="5">
    <source>
        <dbReference type="EMBL" id="MFC3175019.1"/>
    </source>
</evidence>
<accession>A0ABV7ITY2</accession>
<dbReference type="EMBL" id="JBHRTQ010000010">
    <property type="protein sequence ID" value="MFC3175019.1"/>
    <property type="molecule type" value="Genomic_DNA"/>
</dbReference>
<keyword evidence="6" id="KW-1185">Reference proteome</keyword>
<dbReference type="Gene3D" id="3.40.50.300">
    <property type="entry name" value="P-loop containing nucleotide triphosphate hydrolases"/>
    <property type="match status" value="2"/>
</dbReference>
<keyword evidence="3" id="KW-0067">ATP-binding</keyword>
<keyword evidence="2" id="KW-0547">Nucleotide-binding</keyword>
<evidence type="ECO:0000256" key="2">
    <source>
        <dbReference type="ARBA" id="ARBA00022741"/>
    </source>
</evidence>
<dbReference type="CDD" id="cd19481">
    <property type="entry name" value="RecA-like_protease"/>
    <property type="match status" value="1"/>
</dbReference>
<dbReference type="RefSeq" id="WP_379510394.1">
    <property type="nucleotide sequence ID" value="NZ_JBHRTQ010000010.1"/>
</dbReference>
<dbReference type="SMART" id="SM00382">
    <property type="entry name" value="AAA"/>
    <property type="match status" value="2"/>
</dbReference>
<dbReference type="InterPro" id="IPR027417">
    <property type="entry name" value="P-loop_NTPase"/>
</dbReference>
<reference evidence="6" key="1">
    <citation type="journal article" date="2019" name="Int. J. Syst. Evol. Microbiol.">
        <title>The Global Catalogue of Microorganisms (GCM) 10K type strain sequencing project: providing services to taxonomists for standard genome sequencing and annotation.</title>
        <authorList>
            <consortium name="The Broad Institute Genomics Platform"/>
            <consortium name="The Broad Institute Genome Sequencing Center for Infectious Disease"/>
            <person name="Wu L."/>
            <person name="Ma J."/>
        </authorList>
    </citation>
    <scope>NUCLEOTIDE SEQUENCE [LARGE SCALE GENOMIC DNA]</scope>
    <source>
        <strain evidence="6">KCTC 42984</strain>
    </source>
</reference>
<feature type="domain" description="AAA+ ATPase" evidence="4">
    <location>
        <begin position="296"/>
        <end position="423"/>
    </location>
</feature>
<feature type="domain" description="AAA+ ATPase" evidence="4">
    <location>
        <begin position="532"/>
        <end position="661"/>
    </location>
</feature>
<evidence type="ECO:0000259" key="4">
    <source>
        <dbReference type="SMART" id="SM00382"/>
    </source>
</evidence>
<dbReference type="SUPFAM" id="SSF52540">
    <property type="entry name" value="P-loop containing nucleoside triphosphate hydrolases"/>
    <property type="match status" value="2"/>
</dbReference>
<organism evidence="5 6">
    <name type="scientific">Novosphingobium bradum</name>
    <dbReference type="NCBI Taxonomy" id="1737444"/>
    <lineage>
        <taxon>Bacteria</taxon>
        <taxon>Pseudomonadati</taxon>
        <taxon>Pseudomonadota</taxon>
        <taxon>Alphaproteobacteria</taxon>
        <taxon>Sphingomonadales</taxon>
        <taxon>Sphingomonadaceae</taxon>
        <taxon>Novosphingobium</taxon>
    </lineage>
</organism>
<evidence type="ECO:0000256" key="3">
    <source>
        <dbReference type="ARBA" id="ARBA00022840"/>
    </source>
</evidence>
<dbReference type="CDD" id="cd00009">
    <property type="entry name" value="AAA"/>
    <property type="match status" value="1"/>
</dbReference>
<protein>
    <submittedName>
        <fullName evidence="5">AAA family ATPase</fullName>
    </submittedName>
</protein>
<dbReference type="Proteomes" id="UP001595604">
    <property type="component" value="Unassembled WGS sequence"/>
</dbReference>